<sequence length="19" mass="2428">MREIKKERVLISERKNRNQ</sequence>
<dbReference type="EMBL" id="GBRH01183245">
    <property type="protein sequence ID" value="JAE14651.1"/>
    <property type="molecule type" value="Transcribed_RNA"/>
</dbReference>
<reference evidence="1" key="1">
    <citation type="submission" date="2014-09" db="EMBL/GenBank/DDBJ databases">
        <authorList>
            <person name="Magalhaes I.L.F."/>
            <person name="Oliveira U."/>
            <person name="Santos F.R."/>
            <person name="Vidigal T.H.D.A."/>
            <person name="Brescovit A.D."/>
            <person name="Santos A.J."/>
        </authorList>
    </citation>
    <scope>NUCLEOTIDE SEQUENCE</scope>
    <source>
        <tissue evidence="1">Shoot tissue taken approximately 20 cm above the soil surface</tissue>
    </source>
</reference>
<protein>
    <submittedName>
        <fullName evidence="1">Uncharacterized protein</fullName>
    </submittedName>
</protein>
<organism evidence="1">
    <name type="scientific">Arundo donax</name>
    <name type="common">Giant reed</name>
    <name type="synonym">Donax arundinaceus</name>
    <dbReference type="NCBI Taxonomy" id="35708"/>
    <lineage>
        <taxon>Eukaryota</taxon>
        <taxon>Viridiplantae</taxon>
        <taxon>Streptophyta</taxon>
        <taxon>Embryophyta</taxon>
        <taxon>Tracheophyta</taxon>
        <taxon>Spermatophyta</taxon>
        <taxon>Magnoliopsida</taxon>
        <taxon>Liliopsida</taxon>
        <taxon>Poales</taxon>
        <taxon>Poaceae</taxon>
        <taxon>PACMAD clade</taxon>
        <taxon>Arundinoideae</taxon>
        <taxon>Arundineae</taxon>
        <taxon>Arundo</taxon>
    </lineage>
</organism>
<evidence type="ECO:0000313" key="1">
    <source>
        <dbReference type="EMBL" id="JAE14651.1"/>
    </source>
</evidence>
<dbReference type="AlphaFoldDB" id="A0A0A9FWI0"/>
<name>A0A0A9FWI0_ARUDO</name>
<proteinExistence type="predicted"/>
<reference evidence="1" key="2">
    <citation type="journal article" date="2015" name="Data Brief">
        <title>Shoot transcriptome of the giant reed, Arundo donax.</title>
        <authorList>
            <person name="Barrero R.A."/>
            <person name="Guerrero F.D."/>
            <person name="Moolhuijzen P."/>
            <person name="Goolsby J.A."/>
            <person name="Tidwell J."/>
            <person name="Bellgard S.E."/>
            <person name="Bellgard M.I."/>
        </authorList>
    </citation>
    <scope>NUCLEOTIDE SEQUENCE</scope>
    <source>
        <tissue evidence="1">Shoot tissue taken approximately 20 cm above the soil surface</tissue>
    </source>
</reference>
<accession>A0A0A9FWI0</accession>